<evidence type="ECO:0000313" key="4">
    <source>
        <dbReference type="EMBL" id="PKC67144.1"/>
    </source>
</evidence>
<dbReference type="EMBL" id="CAGKOT010000015">
    <property type="protein sequence ID" value="CAB5360194.1"/>
    <property type="molecule type" value="Genomic_DNA"/>
</dbReference>
<feature type="chain" id="PRO_5014562532" description="Ricin B lectin domain-containing protein" evidence="1">
    <location>
        <begin position="20"/>
        <end position="144"/>
    </location>
</feature>
<name>A0A2N0RV20_9GLOM</name>
<dbReference type="AlphaFoldDB" id="A0A2N0RV20"/>
<dbReference type="OrthoDB" id="10294344at2759"/>
<dbReference type="Proteomes" id="UP000232722">
    <property type="component" value="Unassembled WGS sequence"/>
</dbReference>
<evidence type="ECO:0000313" key="6">
    <source>
        <dbReference type="Proteomes" id="UP000232722"/>
    </source>
</evidence>
<reference evidence="3 6" key="1">
    <citation type="submission" date="2016-04" db="EMBL/GenBank/DDBJ databases">
        <title>Genome analyses suggest a sexual origin of heterokaryosis in a supposedly ancient asexual fungus.</title>
        <authorList>
            <person name="Ropars J."/>
            <person name="Sedzielewska K."/>
            <person name="Noel J."/>
            <person name="Charron P."/>
            <person name="Farinelli L."/>
            <person name="Marton T."/>
            <person name="Kruger M."/>
            <person name="Pelin A."/>
            <person name="Brachmann A."/>
            <person name="Corradi N."/>
        </authorList>
    </citation>
    <scope>NUCLEOTIDE SEQUENCE [LARGE SCALE GENOMIC DNA]</scope>
    <source>
        <strain evidence="3 6">A5</strain>
    </source>
</reference>
<proteinExistence type="predicted"/>
<evidence type="ECO:0000313" key="2">
    <source>
        <dbReference type="EMBL" id="CAB5360194.1"/>
    </source>
</evidence>
<evidence type="ECO:0000313" key="5">
    <source>
        <dbReference type="Proteomes" id="UP000232688"/>
    </source>
</evidence>
<dbReference type="Proteomes" id="UP000684084">
    <property type="component" value="Unassembled WGS sequence"/>
</dbReference>
<reference evidence="4 5" key="3">
    <citation type="submission" date="2017-10" db="EMBL/GenBank/DDBJ databases">
        <title>Extensive intraspecific genome diversity in a model arbuscular mycorrhizal fungus.</title>
        <authorList>
            <person name="Chen E.C.H."/>
            <person name="Morin E."/>
            <person name="Baudet D."/>
            <person name="Noel J."/>
            <person name="Ndikumana S."/>
            <person name="Charron P."/>
            <person name="St-Onge C."/>
            <person name="Giorgi J."/>
            <person name="Grigoriev I.V."/>
            <person name="Roux C."/>
            <person name="Martin F.M."/>
            <person name="Corradi N."/>
        </authorList>
    </citation>
    <scope>NUCLEOTIDE SEQUENCE [LARGE SCALE GENOMIC DNA]</scope>
    <source>
        <strain evidence="4 5">A1</strain>
    </source>
</reference>
<gene>
    <name evidence="2" type="ORF">CHRIB12_LOCUS8069</name>
    <name evidence="4" type="ORF">RhiirA1_393926</name>
    <name evidence="3" type="ORF">RhiirA5_367042</name>
</gene>
<evidence type="ECO:0000313" key="3">
    <source>
        <dbReference type="EMBL" id="PKB98301.1"/>
    </source>
</evidence>
<evidence type="ECO:0000256" key="1">
    <source>
        <dbReference type="SAM" id="SignalP"/>
    </source>
</evidence>
<protein>
    <recommendedName>
        <fullName evidence="7">Ricin B lectin domain-containing protein</fullName>
    </recommendedName>
</protein>
<evidence type="ECO:0008006" key="7">
    <source>
        <dbReference type="Google" id="ProtNLM"/>
    </source>
</evidence>
<accession>A0A2N0RV20</accession>
<dbReference type="EMBL" id="LLXH01000410">
    <property type="protein sequence ID" value="PKC67144.1"/>
    <property type="molecule type" value="Genomic_DNA"/>
</dbReference>
<organism evidence="4 5">
    <name type="scientific">Rhizophagus irregularis</name>
    <dbReference type="NCBI Taxonomy" id="588596"/>
    <lineage>
        <taxon>Eukaryota</taxon>
        <taxon>Fungi</taxon>
        <taxon>Fungi incertae sedis</taxon>
        <taxon>Mucoromycota</taxon>
        <taxon>Glomeromycotina</taxon>
        <taxon>Glomeromycetes</taxon>
        <taxon>Glomerales</taxon>
        <taxon>Glomeraceae</taxon>
        <taxon>Rhizophagus</taxon>
    </lineage>
</organism>
<reference evidence="3 6" key="2">
    <citation type="submission" date="2017-09" db="EMBL/GenBank/DDBJ databases">
        <title>Extensive intraspecific genome diversity in a model arbuscular mycorrhizal fungus.</title>
        <authorList>
            <person name="Chen E.C."/>
            <person name="Morin E."/>
            <person name="Beaudet D."/>
            <person name="Noel J."/>
            <person name="Ndikumana S."/>
            <person name="Charron P."/>
            <person name="St-Onge C."/>
            <person name="Giorgi J."/>
            <person name="Grigoriev I.V."/>
            <person name="Roux C."/>
            <person name="Martin F.M."/>
            <person name="Corradi N."/>
        </authorList>
    </citation>
    <scope>NUCLEOTIDE SEQUENCE [LARGE SCALE GENOMIC DNA]</scope>
    <source>
        <strain evidence="3 6">A5</strain>
    </source>
</reference>
<keyword evidence="1" id="KW-0732">Signal</keyword>
<dbReference type="EMBL" id="LLXJ01002704">
    <property type="protein sequence ID" value="PKB98301.1"/>
    <property type="molecule type" value="Genomic_DNA"/>
</dbReference>
<reference evidence="2" key="5">
    <citation type="submission" date="2020-05" db="EMBL/GenBank/DDBJ databases">
        <authorList>
            <person name="Rincon C."/>
            <person name="Sanders R I."/>
            <person name="Robbins C."/>
            <person name="Chaturvedi A."/>
        </authorList>
    </citation>
    <scope>NUCLEOTIDE SEQUENCE</scope>
    <source>
        <strain evidence="2">CHB12</strain>
    </source>
</reference>
<reference evidence="4 5" key="4">
    <citation type="submission" date="2017-10" db="EMBL/GenBank/DDBJ databases">
        <title>Genome analyses suggest a sexual origin of heterokaryosis in a supposedly ancient asexual fungus.</title>
        <authorList>
            <person name="Corradi N."/>
            <person name="Sedzielewska K."/>
            <person name="Noel J."/>
            <person name="Charron P."/>
            <person name="Farinelli L."/>
            <person name="Marton T."/>
            <person name="Kruger M."/>
            <person name="Pelin A."/>
            <person name="Brachmann A."/>
            <person name="Corradi N."/>
        </authorList>
    </citation>
    <scope>NUCLEOTIDE SEQUENCE [LARGE SCALE GENOMIC DNA]</scope>
    <source>
        <strain evidence="4 5">A1</strain>
    </source>
</reference>
<comment type="caution">
    <text evidence="4">The sequence shown here is derived from an EMBL/GenBank/DDBJ whole genome shotgun (WGS) entry which is preliminary data.</text>
</comment>
<feature type="signal peptide" evidence="1">
    <location>
        <begin position="1"/>
        <end position="19"/>
    </location>
</feature>
<dbReference type="Proteomes" id="UP000232688">
    <property type="component" value="Unassembled WGS sequence"/>
</dbReference>
<sequence>MKFTLFLLLLASLLAAGSSQELVFRIKHASSKKYWATDNLSRLVSLKDTGTKWLLTRSTDGKAFYISPYDSSESSLLSLTYNGDGKTLTLEGDVTPQSRQEWKFNNLPGSLVTIQSVDRTSQFVNGKNSLVSDTFNQPWVFEQA</sequence>
<dbReference type="VEuPathDB" id="FungiDB:RhiirA1_393926"/>